<accession>A0A553N9N4</accession>
<protein>
    <submittedName>
        <fullName evidence="1">Uncharacterized protein</fullName>
    </submittedName>
</protein>
<dbReference type="SUPFAM" id="SSF48592">
    <property type="entry name" value="GroEL equatorial domain-like"/>
    <property type="match status" value="1"/>
</dbReference>
<evidence type="ECO:0000313" key="1">
    <source>
        <dbReference type="EMBL" id="TRY62109.1"/>
    </source>
</evidence>
<dbReference type="AlphaFoldDB" id="A0A553N9N4"/>
<sequence length="236" mass="26498">MSSKHLSTLRTLSEELETKLEPAIKASFGIKGRPIMITQNSPKQIRITKDGIDICNSFSGHVHPLLDHILQHIRCHHHILKYCDGSKTIVLKVASLIRVLDKNLGNISSSTNDHIRFLGSVSRELDRFRSLALPKIVESLRVSILESADTSLSRYPQSIHKSMIKEFLDTRLNPTVARHLVSLIAGHFANHQNIQETIQPICFAVGNASVDESIYVDGFPLFSNGPKKVRQYYLTP</sequence>
<dbReference type="Proteomes" id="UP000318571">
    <property type="component" value="Chromosome 8"/>
</dbReference>
<evidence type="ECO:0000313" key="2">
    <source>
        <dbReference type="Proteomes" id="UP000318571"/>
    </source>
</evidence>
<name>A0A553N9N4_TIGCA</name>
<comment type="caution">
    <text evidence="1">The sequence shown here is derived from an EMBL/GenBank/DDBJ whole genome shotgun (WGS) entry which is preliminary data.</text>
</comment>
<dbReference type="EMBL" id="VCGU01000459">
    <property type="protein sequence ID" value="TRY62109.1"/>
    <property type="molecule type" value="Genomic_DNA"/>
</dbReference>
<dbReference type="InterPro" id="IPR027413">
    <property type="entry name" value="GROEL-like_equatorial_sf"/>
</dbReference>
<organism evidence="1 2">
    <name type="scientific">Tigriopus californicus</name>
    <name type="common">Marine copepod</name>
    <dbReference type="NCBI Taxonomy" id="6832"/>
    <lineage>
        <taxon>Eukaryota</taxon>
        <taxon>Metazoa</taxon>
        <taxon>Ecdysozoa</taxon>
        <taxon>Arthropoda</taxon>
        <taxon>Crustacea</taxon>
        <taxon>Multicrustacea</taxon>
        <taxon>Hexanauplia</taxon>
        <taxon>Copepoda</taxon>
        <taxon>Harpacticoida</taxon>
        <taxon>Harpacticidae</taxon>
        <taxon>Tigriopus</taxon>
    </lineage>
</organism>
<reference evidence="1 2" key="1">
    <citation type="journal article" date="2018" name="Nat. Ecol. Evol.">
        <title>Genomic signatures of mitonuclear coevolution across populations of Tigriopus californicus.</title>
        <authorList>
            <person name="Barreto F.S."/>
            <person name="Watson E.T."/>
            <person name="Lima T.G."/>
            <person name="Willett C.S."/>
            <person name="Edmands S."/>
            <person name="Li W."/>
            <person name="Burton R.S."/>
        </authorList>
    </citation>
    <scope>NUCLEOTIDE SEQUENCE [LARGE SCALE GENOMIC DNA]</scope>
    <source>
        <strain evidence="1 2">San Diego</strain>
    </source>
</reference>
<gene>
    <name evidence="1" type="ORF">TCAL_14983</name>
</gene>
<keyword evidence="2" id="KW-1185">Reference proteome</keyword>
<proteinExistence type="predicted"/>